<comment type="caution">
    <text evidence="1">The sequence shown here is derived from an EMBL/GenBank/DDBJ whole genome shotgun (WGS) entry which is preliminary data.</text>
</comment>
<sequence>MSAGVAGYVLVGVLGLGKNAPGYVLASALLGMYIHQRMDAPVAKRLSEAGL</sequence>
<organism evidence="1 2">
    <name type="scientific">Jatrophihabitans lederbergiae</name>
    <dbReference type="NCBI Taxonomy" id="3075547"/>
    <lineage>
        <taxon>Bacteria</taxon>
        <taxon>Bacillati</taxon>
        <taxon>Actinomycetota</taxon>
        <taxon>Actinomycetes</taxon>
        <taxon>Jatrophihabitantales</taxon>
        <taxon>Jatrophihabitantaceae</taxon>
        <taxon>Jatrophihabitans</taxon>
    </lineage>
</organism>
<keyword evidence="2" id="KW-1185">Reference proteome</keyword>
<reference evidence="2" key="1">
    <citation type="submission" date="2023-07" db="EMBL/GenBank/DDBJ databases">
        <title>30 novel species of actinomycetes from the DSMZ collection.</title>
        <authorList>
            <person name="Nouioui I."/>
        </authorList>
    </citation>
    <scope>NUCLEOTIDE SEQUENCE [LARGE SCALE GENOMIC DNA]</scope>
    <source>
        <strain evidence="2">DSM 44399</strain>
    </source>
</reference>
<name>A0ABU2JEK4_9ACTN</name>
<evidence type="ECO:0000313" key="2">
    <source>
        <dbReference type="Proteomes" id="UP001183176"/>
    </source>
</evidence>
<evidence type="ECO:0000313" key="1">
    <source>
        <dbReference type="EMBL" id="MDT0263433.1"/>
    </source>
</evidence>
<gene>
    <name evidence="1" type="ORF">RM423_18785</name>
</gene>
<dbReference type="RefSeq" id="WP_311424578.1">
    <property type="nucleotide sequence ID" value="NZ_JAVREH010000038.1"/>
</dbReference>
<accession>A0ABU2JEK4</accession>
<protein>
    <submittedName>
        <fullName evidence="1">Uncharacterized protein</fullName>
    </submittedName>
</protein>
<dbReference type="EMBL" id="JAVREH010000038">
    <property type="protein sequence ID" value="MDT0263433.1"/>
    <property type="molecule type" value="Genomic_DNA"/>
</dbReference>
<proteinExistence type="predicted"/>
<dbReference type="Proteomes" id="UP001183176">
    <property type="component" value="Unassembled WGS sequence"/>
</dbReference>